<dbReference type="AlphaFoldDB" id="K1S085"/>
<dbReference type="InterPro" id="IPR018197">
    <property type="entry name" value="Glycerate_kinase_RE-like"/>
</dbReference>
<dbReference type="Pfam" id="PF02595">
    <property type="entry name" value="Gly_kinase"/>
    <property type="match status" value="1"/>
</dbReference>
<keyword evidence="1" id="KW-0418">Kinase</keyword>
<dbReference type="InterPro" id="IPR004381">
    <property type="entry name" value="Glycerate_kinase"/>
</dbReference>
<dbReference type="SUPFAM" id="SSF110738">
    <property type="entry name" value="Glycerate kinase I"/>
    <property type="match status" value="1"/>
</dbReference>
<sequence>DAVITGEGKTDRQTLFGKLPKRVSDIAEKFGVPCILLSGDVENDISAEELGVCEIHKIKENGISLEHCMKNAASLLSERAFAIGKDSKIINKQYSRKQEKMRENER</sequence>
<keyword evidence="1" id="KW-0808">Transferase</keyword>
<dbReference type="GO" id="GO:0031388">
    <property type="term" value="P:organic acid phosphorylation"/>
    <property type="evidence" value="ECO:0007669"/>
    <property type="project" value="InterPro"/>
</dbReference>
<feature type="non-terminal residue" evidence="1">
    <location>
        <position position="1"/>
    </location>
</feature>
<dbReference type="InterPro" id="IPR036129">
    <property type="entry name" value="Glycerate_kinase_sf"/>
</dbReference>
<dbReference type="Gene3D" id="3.40.50.10350">
    <property type="entry name" value="Glycerate kinase, domain 1"/>
    <property type="match status" value="1"/>
</dbReference>
<accession>K1S085</accession>
<dbReference type="GO" id="GO:0008887">
    <property type="term" value="F:glycerate kinase activity"/>
    <property type="evidence" value="ECO:0007669"/>
    <property type="project" value="InterPro"/>
</dbReference>
<dbReference type="PANTHER" id="PTHR21599">
    <property type="entry name" value="GLYCERATE KINASE"/>
    <property type="match status" value="1"/>
</dbReference>
<proteinExistence type="predicted"/>
<name>K1S085_9ZZZZ</name>
<gene>
    <name evidence="1" type="ORF">OBE_12197</name>
</gene>
<dbReference type="PANTHER" id="PTHR21599:SF0">
    <property type="entry name" value="GLYCERATE KINASE"/>
    <property type="match status" value="1"/>
</dbReference>
<comment type="caution">
    <text evidence="1">The sequence shown here is derived from an EMBL/GenBank/DDBJ whole genome shotgun (WGS) entry which is preliminary data.</text>
</comment>
<evidence type="ECO:0000313" key="1">
    <source>
        <dbReference type="EMBL" id="EKC54227.1"/>
    </source>
</evidence>
<organism evidence="1">
    <name type="scientific">human gut metagenome</name>
    <dbReference type="NCBI Taxonomy" id="408170"/>
    <lineage>
        <taxon>unclassified sequences</taxon>
        <taxon>metagenomes</taxon>
        <taxon>organismal metagenomes</taxon>
    </lineage>
</organism>
<protein>
    <submittedName>
        <fullName evidence="1">Glycerate kinase</fullName>
    </submittedName>
</protein>
<dbReference type="EMBL" id="AJWZ01008394">
    <property type="protein sequence ID" value="EKC54227.1"/>
    <property type="molecule type" value="Genomic_DNA"/>
</dbReference>
<reference evidence="1" key="1">
    <citation type="journal article" date="2013" name="Environ. Microbiol.">
        <title>Microbiota from the distal guts of lean and obese adolescents exhibit partial functional redundancy besides clear differences in community structure.</title>
        <authorList>
            <person name="Ferrer M."/>
            <person name="Ruiz A."/>
            <person name="Lanza F."/>
            <person name="Haange S.B."/>
            <person name="Oberbach A."/>
            <person name="Till H."/>
            <person name="Bargiela R."/>
            <person name="Campoy C."/>
            <person name="Segura M.T."/>
            <person name="Richter M."/>
            <person name="von Bergen M."/>
            <person name="Seifert J."/>
            <person name="Suarez A."/>
        </authorList>
    </citation>
    <scope>NUCLEOTIDE SEQUENCE</scope>
</reference>